<dbReference type="NCBIfam" id="TIGR00221">
    <property type="entry name" value="nagA"/>
    <property type="match status" value="1"/>
</dbReference>
<gene>
    <name evidence="14" type="primary">AMDHD2</name>
</gene>
<proteinExistence type="inferred from homology"/>
<reference evidence="14" key="1">
    <citation type="submission" date="2025-08" db="UniProtKB">
        <authorList>
            <consortium name="Ensembl"/>
        </authorList>
    </citation>
    <scope>IDENTIFICATION</scope>
</reference>
<dbReference type="Pfam" id="PF01979">
    <property type="entry name" value="Amidohydro_1"/>
    <property type="match status" value="1"/>
</dbReference>
<comment type="cofactor">
    <cofactor evidence="12">
        <name>a divalent metal cation</name>
        <dbReference type="ChEBI" id="CHEBI:60240"/>
    </cofactor>
    <text evidence="12">Binds 1 divalent metal cation per subunit.</text>
</comment>
<evidence type="ECO:0000256" key="5">
    <source>
        <dbReference type="ARBA" id="ARBA00022723"/>
    </source>
</evidence>
<feature type="binding site" evidence="11">
    <location>
        <position position="174"/>
    </location>
    <ligand>
        <name>substrate</name>
    </ligand>
</feature>
<evidence type="ECO:0000256" key="4">
    <source>
        <dbReference type="ARBA" id="ARBA00018029"/>
    </source>
</evidence>
<dbReference type="GO" id="GO:0046872">
    <property type="term" value="F:metal ion binding"/>
    <property type="evidence" value="ECO:0007669"/>
    <property type="project" value="UniProtKB-KW"/>
</dbReference>
<name>A0A8C5R464_9ANUR</name>
<dbReference type="SUPFAM" id="SSF51338">
    <property type="entry name" value="Composite domain of metallo-dependent hydrolases"/>
    <property type="match status" value="1"/>
</dbReference>
<comment type="pathway">
    <text evidence="1">Amino-sugar metabolism; N-acetylneuraminate degradation.</text>
</comment>
<dbReference type="PANTHER" id="PTHR11113:SF14">
    <property type="entry name" value="N-ACETYLGLUCOSAMINE-6-PHOSPHATE DEACETYLASE"/>
    <property type="match status" value="1"/>
</dbReference>
<feature type="active site" description="Proton donor/acceptor" evidence="10">
    <location>
        <position position="314"/>
    </location>
</feature>
<dbReference type="GeneTree" id="ENSGT00390000012605"/>
<evidence type="ECO:0000256" key="10">
    <source>
        <dbReference type="PIRSR" id="PIRSR038994-1"/>
    </source>
</evidence>
<keyword evidence="7 9" id="KW-0119">Carbohydrate metabolism</keyword>
<protein>
    <recommendedName>
        <fullName evidence="4 9">N-acetylglucosamine-6-phosphate deacetylase</fullName>
        <ecNumber evidence="3 9">3.5.1.25</ecNumber>
    </recommendedName>
</protein>
<dbReference type="UniPathway" id="UPA00629"/>
<feature type="domain" description="Amidohydrolase-related" evidence="13">
    <location>
        <begin position="62"/>
        <end position="421"/>
    </location>
</feature>
<evidence type="ECO:0000313" key="14">
    <source>
        <dbReference type="Ensembl" id="ENSLLEP00000047375.1"/>
    </source>
</evidence>
<dbReference type="PIRSF" id="PIRSF038994">
    <property type="entry name" value="NagA"/>
    <property type="match status" value="1"/>
</dbReference>
<dbReference type="SUPFAM" id="SSF51556">
    <property type="entry name" value="Metallo-dependent hydrolases"/>
    <property type="match status" value="1"/>
</dbReference>
<feature type="binding site" evidence="12">
    <location>
        <position position="163"/>
    </location>
    <ligand>
        <name>Zn(2+)</name>
        <dbReference type="ChEBI" id="CHEBI:29105"/>
    </ligand>
</feature>
<dbReference type="FunFam" id="3.20.20.140:FF:000023">
    <property type="entry name" value="N-acetylglucosamine-6-phosphate deacetylase"/>
    <property type="match status" value="1"/>
</dbReference>
<feature type="binding site" evidence="11">
    <location>
        <begin position="348"/>
        <end position="350"/>
    </location>
    <ligand>
        <name>substrate</name>
    </ligand>
</feature>
<keyword evidence="6 9" id="KW-0378">Hydrolase</keyword>
<sequence length="428" mass="46136">MPSNKSVSDAPITQFINCSILRDHELQREDLWVRQGKILNPEKLFFDEKASADVQVDCKGRIIAPGFIDTQINGEKYGILKNSEYLPFFFFFLGGFGVDFSQATDDTDGGISLVARHLLSHGVTSFCPTLVTSPSSVYHKVLPQISARDGGPEGAGVLGIHLEGPYISREKKGAHPEHCLRSFSDKGFSELLSTYGTLEGVRIVTLAPEMERSAEVIRELVQRGICVSLGHSVANLSQAEEAVHHGASFITHLFNAMLPFHHRDPGIVGLLTSDRIPAGRTVYYGMIADGIHTNPAALRIAHRAHPKGLVLVTDAITAMGLGPGKHTLGQQEILIHGLNAYVAGTNTLAGSIATLDMCVRHFREATGCTIEEALEAASLHPAQTLGLQQRKGTLNCGADADFVLLDDNLTVKATCIAGEVVWEPSAVS</sequence>
<feature type="binding site" evidence="12">
    <location>
        <position position="231"/>
    </location>
    <ligand>
        <name>Zn(2+)</name>
        <dbReference type="ChEBI" id="CHEBI:29105"/>
    </ligand>
</feature>
<dbReference type="InterPro" id="IPR032466">
    <property type="entry name" value="Metal_Hydrolase"/>
</dbReference>
<dbReference type="PANTHER" id="PTHR11113">
    <property type="entry name" value="N-ACETYLGLUCOSAMINE-6-PHOSPHATE DEACETYLASE"/>
    <property type="match status" value="1"/>
</dbReference>
<feature type="binding site" evidence="11">
    <location>
        <position position="292"/>
    </location>
    <ligand>
        <name>substrate</name>
    </ligand>
</feature>
<accession>A0A8C5R464</accession>
<evidence type="ECO:0000256" key="1">
    <source>
        <dbReference type="ARBA" id="ARBA00004878"/>
    </source>
</evidence>
<dbReference type="GO" id="GO:0106279">
    <property type="term" value="P:negative regulation of UDP-N-acetylglucosamine biosynthetic process"/>
    <property type="evidence" value="ECO:0007669"/>
    <property type="project" value="UniProtKB-ARBA"/>
</dbReference>
<evidence type="ECO:0000256" key="11">
    <source>
        <dbReference type="PIRSR" id="PIRSR038994-2"/>
    </source>
</evidence>
<keyword evidence="15" id="KW-1185">Reference proteome</keyword>
<dbReference type="AlphaFoldDB" id="A0A8C5R464"/>
<dbReference type="OrthoDB" id="10264777at2759"/>
<dbReference type="Gene3D" id="3.20.20.140">
    <property type="entry name" value="Metal-dependent hydrolases"/>
    <property type="match status" value="1"/>
</dbReference>
<dbReference type="GO" id="GO:0019262">
    <property type="term" value="P:N-acetylneuraminate catabolic process"/>
    <property type="evidence" value="ECO:0007669"/>
    <property type="project" value="UniProtKB-UniPathway"/>
</dbReference>
<evidence type="ECO:0000313" key="15">
    <source>
        <dbReference type="Proteomes" id="UP000694569"/>
    </source>
</evidence>
<evidence type="ECO:0000256" key="2">
    <source>
        <dbReference type="ARBA" id="ARBA00010716"/>
    </source>
</evidence>
<evidence type="ECO:0000256" key="6">
    <source>
        <dbReference type="ARBA" id="ARBA00022801"/>
    </source>
</evidence>
<reference evidence="14" key="2">
    <citation type="submission" date="2025-09" db="UniProtKB">
        <authorList>
            <consortium name="Ensembl"/>
        </authorList>
    </citation>
    <scope>IDENTIFICATION</scope>
</reference>
<evidence type="ECO:0000256" key="3">
    <source>
        <dbReference type="ARBA" id="ARBA00011899"/>
    </source>
</evidence>
<dbReference type="Ensembl" id="ENSLLET00000049233.1">
    <property type="protein sequence ID" value="ENSLLEP00000047375.1"/>
    <property type="gene ID" value="ENSLLEG00000029925.1"/>
</dbReference>
<evidence type="ECO:0000259" key="13">
    <source>
        <dbReference type="Pfam" id="PF01979"/>
    </source>
</evidence>
<comment type="similarity">
    <text evidence="2 9">Belongs to the metallo-dependent hydrolases superfamily. NagA family.</text>
</comment>
<dbReference type="FunFam" id="2.30.40.10:FF:000065">
    <property type="entry name" value="N-acetylglucosamine-6-phosphate deacetylase"/>
    <property type="match status" value="1"/>
</dbReference>
<evidence type="ECO:0000256" key="8">
    <source>
        <dbReference type="ARBA" id="ARBA00047647"/>
    </source>
</evidence>
<dbReference type="InterPro" id="IPR011059">
    <property type="entry name" value="Metal-dep_hydrolase_composite"/>
</dbReference>
<dbReference type="EC" id="3.5.1.25" evidence="3 9"/>
<dbReference type="Proteomes" id="UP000694569">
    <property type="component" value="Unplaced"/>
</dbReference>
<feature type="binding site" evidence="11">
    <location>
        <position position="263"/>
    </location>
    <ligand>
        <name>substrate</name>
    </ligand>
</feature>
<keyword evidence="5 12" id="KW-0479">Metal-binding</keyword>
<feature type="binding site" evidence="12">
    <location>
        <position position="252"/>
    </location>
    <ligand>
        <name>Zn(2+)</name>
        <dbReference type="ChEBI" id="CHEBI:29105"/>
    </ligand>
</feature>
<feature type="binding site" evidence="11">
    <location>
        <begin position="255"/>
        <end position="256"/>
    </location>
    <ligand>
        <name>substrate</name>
    </ligand>
</feature>
<evidence type="ECO:0000256" key="7">
    <source>
        <dbReference type="ARBA" id="ARBA00023277"/>
    </source>
</evidence>
<evidence type="ECO:0000256" key="9">
    <source>
        <dbReference type="PIRNR" id="PIRNR038994"/>
    </source>
</evidence>
<dbReference type="InterPro" id="IPR006680">
    <property type="entry name" value="Amidohydro-rel"/>
</dbReference>
<evidence type="ECO:0000256" key="12">
    <source>
        <dbReference type="PIRSR" id="PIRSR038994-3"/>
    </source>
</evidence>
<dbReference type="GO" id="GO:0008448">
    <property type="term" value="F:N-acetylglucosamine-6-phosphate deacetylase activity"/>
    <property type="evidence" value="ECO:0007669"/>
    <property type="project" value="UniProtKB-UniRule"/>
</dbReference>
<organism evidence="14 15">
    <name type="scientific">Leptobrachium leishanense</name>
    <name type="common">Leishan spiny toad</name>
    <dbReference type="NCBI Taxonomy" id="445787"/>
    <lineage>
        <taxon>Eukaryota</taxon>
        <taxon>Metazoa</taxon>
        <taxon>Chordata</taxon>
        <taxon>Craniata</taxon>
        <taxon>Vertebrata</taxon>
        <taxon>Euteleostomi</taxon>
        <taxon>Amphibia</taxon>
        <taxon>Batrachia</taxon>
        <taxon>Anura</taxon>
        <taxon>Pelobatoidea</taxon>
        <taxon>Megophryidae</taxon>
        <taxon>Leptobrachium</taxon>
    </lineage>
</organism>
<comment type="catalytic activity">
    <reaction evidence="8 9">
        <text>N-acetyl-D-glucosamine 6-phosphate + H2O = D-glucosamine 6-phosphate + acetate</text>
        <dbReference type="Rhea" id="RHEA:22936"/>
        <dbReference type="ChEBI" id="CHEBI:15377"/>
        <dbReference type="ChEBI" id="CHEBI:30089"/>
        <dbReference type="ChEBI" id="CHEBI:57513"/>
        <dbReference type="ChEBI" id="CHEBI:58725"/>
        <dbReference type="EC" id="3.5.1.25"/>
    </reaction>
</comment>
<dbReference type="Gene3D" id="2.30.40.10">
    <property type="entry name" value="Urease, subunit C, domain 1"/>
    <property type="match status" value="1"/>
</dbReference>
<dbReference type="CDD" id="cd00854">
    <property type="entry name" value="NagA"/>
    <property type="match status" value="1"/>
</dbReference>
<dbReference type="GO" id="GO:0006046">
    <property type="term" value="P:N-acetylglucosamine catabolic process"/>
    <property type="evidence" value="ECO:0007669"/>
    <property type="project" value="TreeGrafter"/>
</dbReference>
<dbReference type="InterPro" id="IPR003764">
    <property type="entry name" value="GlcNAc_6-P_deAcase"/>
</dbReference>